<dbReference type="OrthoDB" id="188902at2759"/>
<dbReference type="PANTHER" id="PTHR24114">
    <property type="entry name" value="LEUCINE RICH REPEAT FAMILY PROTEIN"/>
    <property type="match status" value="1"/>
</dbReference>
<dbReference type="SUPFAM" id="SSF52047">
    <property type="entry name" value="RNI-like"/>
    <property type="match status" value="1"/>
</dbReference>
<organism evidence="1 2">
    <name type="scientific">Thalassiosira oceanica</name>
    <name type="common">Marine diatom</name>
    <dbReference type="NCBI Taxonomy" id="159749"/>
    <lineage>
        <taxon>Eukaryota</taxon>
        <taxon>Sar</taxon>
        <taxon>Stramenopiles</taxon>
        <taxon>Ochrophyta</taxon>
        <taxon>Bacillariophyta</taxon>
        <taxon>Coscinodiscophyceae</taxon>
        <taxon>Thalassiosirophycidae</taxon>
        <taxon>Thalassiosirales</taxon>
        <taxon>Thalassiosiraceae</taxon>
        <taxon>Thalassiosira</taxon>
    </lineage>
</organism>
<dbReference type="Gene3D" id="3.80.10.10">
    <property type="entry name" value="Ribonuclease Inhibitor"/>
    <property type="match status" value="1"/>
</dbReference>
<proteinExistence type="predicted"/>
<comment type="caution">
    <text evidence="1">The sequence shown here is derived from an EMBL/GenBank/DDBJ whole genome shotgun (WGS) entry which is preliminary data.</text>
</comment>
<accession>K0R5I7</accession>
<dbReference type="AlphaFoldDB" id="K0R5I7"/>
<dbReference type="InterPro" id="IPR052394">
    <property type="entry name" value="LRR-containing"/>
</dbReference>
<evidence type="ECO:0000313" key="2">
    <source>
        <dbReference type="Proteomes" id="UP000266841"/>
    </source>
</evidence>
<dbReference type="PANTHER" id="PTHR24114:SF2">
    <property type="entry name" value="F-BOX DOMAIN-CONTAINING PROTEIN-RELATED"/>
    <property type="match status" value="1"/>
</dbReference>
<dbReference type="EMBL" id="AGNL01046387">
    <property type="protein sequence ID" value="EJK48005.1"/>
    <property type="molecule type" value="Genomic_DNA"/>
</dbReference>
<dbReference type="Proteomes" id="UP000266841">
    <property type="component" value="Unassembled WGS sequence"/>
</dbReference>
<dbReference type="InterPro" id="IPR032675">
    <property type="entry name" value="LRR_dom_sf"/>
</dbReference>
<protein>
    <submittedName>
        <fullName evidence="1">Uncharacterized protein</fullName>
    </submittedName>
</protein>
<evidence type="ECO:0000313" key="1">
    <source>
        <dbReference type="EMBL" id="EJK48005.1"/>
    </source>
</evidence>
<keyword evidence="2" id="KW-1185">Reference proteome</keyword>
<gene>
    <name evidence="1" type="ORF">THAOC_33236</name>
</gene>
<name>K0R5I7_THAOC</name>
<sequence>METLTLKTILTSTTAAGSRKVSLCLAENGMSSRAAVVIAEFLSSNPTLTELDLSTNCFEDADGTVLTDALSNNTNLRALSLYGNISPEGHETVENWRRTFLRAIFDVSSLPSCAASNHTCTVYGLERNRCQNKCLLQDISVANGYESISMNKWEKIFAMLALSGEDAFMNTSLLQGVPARLIPMVLSEADYGADEDDNPQLTDLYLELTNTKRSTKHDVWDNLGVTKSLNCMYELMRCWVVPLIFV</sequence>
<reference evidence="1 2" key="1">
    <citation type="journal article" date="2012" name="Genome Biol.">
        <title>Genome and low-iron response of an oceanic diatom adapted to chronic iron limitation.</title>
        <authorList>
            <person name="Lommer M."/>
            <person name="Specht M."/>
            <person name="Roy A.S."/>
            <person name="Kraemer L."/>
            <person name="Andreson R."/>
            <person name="Gutowska M.A."/>
            <person name="Wolf J."/>
            <person name="Bergner S.V."/>
            <person name="Schilhabel M.B."/>
            <person name="Klostermeier U.C."/>
            <person name="Beiko R.G."/>
            <person name="Rosenstiel P."/>
            <person name="Hippler M."/>
            <person name="Laroche J."/>
        </authorList>
    </citation>
    <scope>NUCLEOTIDE SEQUENCE [LARGE SCALE GENOMIC DNA]</scope>
    <source>
        <strain evidence="1 2">CCMP1005</strain>
    </source>
</reference>